<feature type="region of interest" description="Disordered" evidence="1">
    <location>
        <begin position="36"/>
        <end position="55"/>
    </location>
</feature>
<evidence type="ECO:0000313" key="15">
    <source>
        <dbReference type="Proteomes" id="UP000441208"/>
    </source>
</evidence>
<evidence type="ECO:0000256" key="2">
    <source>
        <dbReference type="SAM" id="SignalP"/>
    </source>
</evidence>
<evidence type="ECO:0000313" key="14">
    <source>
        <dbReference type="Proteomes" id="UP000440732"/>
    </source>
</evidence>
<proteinExistence type="predicted"/>
<organism evidence="6 14">
    <name type="scientific">Phytophthora fragariae</name>
    <dbReference type="NCBI Taxonomy" id="53985"/>
    <lineage>
        <taxon>Eukaryota</taxon>
        <taxon>Sar</taxon>
        <taxon>Stramenopiles</taxon>
        <taxon>Oomycota</taxon>
        <taxon>Peronosporomycetes</taxon>
        <taxon>Peronosporales</taxon>
        <taxon>Peronosporaceae</taxon>
        <taxon>Phytophthora</taxon>
    </lineage>
</organism>
<dbReference type="EMBL" id="QXGA01000143">
    <property type="protein sequence ID" value="KAE9151524.1"/>
    <property type="molecule type" value="Genomic_DNA"/>
</dbReference>
<evidence type="ECO:0000313" key="5">
    <source>
        <dbReference type="EMBL" id="KAE9129301.1"/>
    </source>
</evidence>
<evidence type="ECO:0000313" key="3">
    <source>
        <dbReference type="EMBL" id="KAE8945172.1"/>
    </source>
</evidence>
<evidence type="ECO:0000313" key="10">
    <source>
        <dbReference type="Proteomes" id="UP000429523"/>
    </source>
</evidence>
<feature type="signal peptide" evidence="2">
    <location>
        <begin position="1"/>
        <end position="16"/>
    </location>
</feature>
<protein>
    <submittedName>
        <fullName evidence="6">Uncharacterized protein</fullName>
    </submittedName>
</protein>
<reference evidence="10 11" key="1">
    <citation type="submission" date="2018-08" db="EMBL/GenBank/DDBJ databases">
        <title>Genomic investigation of the strawberry pathogen Phytophthora fragariae indicates pathogenicity is determined by transcriptional variation in three key races.</title>
        <authorList>
            <person name="Adams T.M."/>
            <person name="Armitage A.D."/>
            <person name="Sobczyk M.K."/>
            <person name="Bates H.J."/>
            <person name="Dunwell J.M."/>
            <person name="Nellist C.F."/>
            <person name="Harrison R.J."/>
        </authorList>
    </citation>
    <scope>NUCLEOTIDE SEQUENCE [LARGE SCALE GENOMIC DNA]</scope>
    <source>
        <strain evidence="9 12">A4</strain>
        <strain evidence="8 13">BC-1</strain>
        <strain evidence="7 11">NOV-27</strain>
        <strain evidence="6 14">NOV-5</strain>
        <strain evidence="5 15">NOV-71</strain>
        <strain evidence="3 10">NOV-9</strain>
        <strain evidence="4 16">SCRP245</strain>
    </source>
</reference>
<evidence type="ECO:0000256" key="1">
    <source>
        <dbReference type="SAM" id="MobiDB-lite"/>
    </source>
</evidence>
<sequence>MSVLILSHSVFVPAAATFPASNRDFTTDAAWTYPPPHSRNLHTPTATSPMPSASTATSSCSIAIRVATC</sequence>
<dbReference type="Proteomes" id="UP000429523">
    <property type="component" value="Unassembled WGS sequence"/>
</dbReference>
<feature type="chain" id="PRO_5036166242" evidence="2">
    <location>
        <begin position="17"/>
        <end position="69"/>
    </location>
</feature>
<evidence type="ECO:0000313" key="9">
    <source>
        <dbReference type="EMBL" id="KAE9322662.1"/>
    </source>
</evidence>
<evidence type="ECO:0000313" key="11">
    <source>
        <dbReference type="Proteomes" id="UP000433483"/>
    </source>
</evidence>
<evidence type="ECO:0000313" key="12">
    <source>
        <dbReference type="Proteomes" id="UP000437068"/>
    </source>
</evidence>
<dbReference type="EMBL" id="QXGE01000146">
    <property type="protein sequence ID" value="KAE9322662.1"/>
    <property type="molecule type" value="Genomic_DNA"/>
</dbReference>
<dbReference type="EMBL" id="QXFZ01000165">
    <property type="protein sequence ID" value="KAE9129301.1"/>
    <property type="molecule type" value="Genomic_DNA"/>
</dbReference>
<dbReference type="EMBL" id="QXFW01000144">
    <property type="protein sequence ID" value="KAE9023205.1"/>
    <property type="molecule type" value="Genomic_DNA"/>
</dbReference>
<keyword evidence="2" id="KW-0732">Signal</keyword>
<dbReference type="AlphaFoldDB" id="A0A6A3ULH1"/>
<name>A0A6A3ULH1_9STRA</name>
<dbReference type="EMBL" id="QXGF01000168">
    <property type="protein sequence ID" value="KAE8945172.1"/>
    <property type="molecule type" value="Genomic_DNA"/>
</dbReference>
<evidence type="ECO:0000313" key="13">
    <source>
        <dbReference type="Proteomes" id="UP000440367"/>
    </source>
</evidence>
<evidence type="ECO:0000313" key="8">
    <source>
        <dbReference type="EMBL" id="KAE9248595.1"/>
    </source>
</evidence>
<evidence type="ECO:0000313" key="16">
    <source>
        <dbReference type="Proteomes" id="UP000460718"/>
    </source>
</evidence>
<evidence type="ECO:0000313" key="4">
    <source>
        <dbReference type="EMBL" id="KAE9023205.1"/>
    </source>
</evidence>
<dbReference type="Proteomes" id="UP000440367">
    <property type="component" value="Unassembled WGS sequence"/>
</dbReference>
<dbReference type="EMBL" id="QXGD01000190">
    <property type="protein sequence ID" value="KAE9248595.1"/>
    <property type="molecule type" value="Genomic_DNA"/>
</dbReference>
<dbReference type="Proteomes" id="UP000441208">
    <property type="component" value="Unassembled WGS sequence"/>
</dbReference>
<dbReference type="Proteomes" id="UP000440732">
    <property type="component" value="Unassembled WGS sequence"/>
</dbReference>
<accession>A0A6A3ULH1</accession>
<evidence type="ECO:0000313" key="6">
    <source>
        <dbReference type="EMBL" id="KAE9151524.1"/>
    </source>
</evidence>
<gene>
    <name evidence="9" type="ORF">PF001_g4294</name>
    <name evidence="8" type="ORF">PF002_g5710</name>
    <name evidence="7" type="ORF">PF005_g4850</name>
    <name evidence="6" type="ORF">PF006_g4187</name>
    <name evidence="5" type="ORF">PF007_g4937</name>
    <name evidence="3" type="ORF">PF009_g5162</name>
    <name evidence="4" type="ORF">PF011_g4100</name>
</gene>
<dbReference type="Proteomes" id="UP000460718">
    <property type="component" value="Unassembled WGS sequence"/>
</dbReference>
<feature type="compositionally biased region" description="Low complexity" evidence="1">
    <location>
        <begin position="43"/>
        <end position="55"/>
    </location>
</feature>
<dbReference type="EMBL" id="QXGB01000161">
    <property type="protein sequence ID" value="KAE9227120.1"/>
    <property type="molecule type" value="Genomic_DNA"/>
</dbReference>
<comment type="caution">
    <text evidence="6">The sequence shown here is derived from an EMBL/GenBank/DDBJ whole genome shotgun (WGS) entry which is preliminary data.</text>
</comment>
<keyword evidence="11" id="KW-1185">Reference proteome</keyword>
<dbReference type="Proteomes" id="UP000433483">
    <property type="component" value="Unassembled WGS sequence"/>
</dbReference>
<dbReference type="Proteomes" id="UP000437068">
    <property type="component" value="Unassembled WGS sequence"/>
</dbReference>
<evidence type="ECO:0000313" key="7">
    <source>
        <dbReference type="EMBL" id="KAE9227120.1"/>
    </source>
</evidence>